<proteinExistence type="predicted"/>
<accession>A0A6C0CST0</accession>
<reference evidence="2" key="1">
    <citation type="journal article" date="2020" name="Nature">
        <title>Giant virus diversity and host interactions through global metagenomics.</title>
        <authorList>
            <person name="Schulz F."/>
            <person name="Roux S."/>
            <person name="Paez-Espino D."/>
            <person name="Jungbluth S."/>
            <person name="Walsh D.A."/>
            <person name="Denef V.J."/>
            <person name="McMahon K.D."/>
            <person name="Konstantinidis K.T."/>
            <person name="Eloe-Fadrosh E.A."/>
            <person name="Kyrpides N.C."/>
            <person name="Woyke T."/>
        </authorList>
    </citation>
    <scope>NUCLEOTIDE SEQUENCE</scope>
    <source>
        <strain evidence="2">GVMAG-M-3300021473-15</strain>
    </source>
</reference>
<dbReference type="AlphaFoldDB" id="A0A6C0CST0"/>
<dbReference type="EMBL" id="MN739474">
    <property type="protein sequence ID" value="QHT06754.1"/>
    <property type="molecule type" value="Genomic_DNA"/>
</dbReference>
<sequence length="238" mass="27881">MDEHTPSKIDEIITIVEKTLSEITKLFHDVNDLRDIVLKEQQERELIEKKLQETITKIQAENNDIKKQVNVIVNEQEKETERILNVFEKIRVIVYAEPDKPFVIKDIHFNEPIHHNPIFPLVSLIRGNMETHGYNPDGYAILQNKFHHLHNLNHDIKEHDKYIYLGPDPQNWISLLLKNPSNIDVINVVERGWSHHDASVIEIKIYDDHNNNDITNTYTITKKGTSHTITKNKTILKI</sequence>
<feature type="coiled-coil region" evidence="1">
    <location>
        <begin position="30"/>
        <end position="68"/>
    </location>
</feature>
<name>A0A6C0CST0_9ZZZZ</name>
<protein>
    <submittedName>
        <fullName evidence="2">Uncharacterized protein</fullName>
    </submittedName>
</protein>
<evidence type="ECO:0000313" key="2">
    <source>
        <dbReference type="EMBL" id="QHT06754.1"/>
    </source>
</evidence>
<evidence type="ECO:0000256" key="1">
    <source>
        <dbReference type="SAM" id="Coils"/>
    </source>
</evidence>
<keyword evidence="1" id="KW-0175">Coiled coil</keyword>
<organism evidence="2">
    <name type="scientific">viral metagenome</name>
    <dbReference type="NCBI Taxonomy" id="1070528"/>
    <lineage>
        <taxon>unclassified sequences</taxon>
        <taxon>metagenomes</taxon>
        <taxon>organismal metagenomes</taxon>
    </lineage>
</organism>